<dbReference type="Gene3D" id="1.10.260.40">
    <property type="entry name" value="lambda repressor-like DNA-binding domains"/>
    <property type="match status" value="1"/>
</dbReference>
<dbReference type="OrthoDB" id="2297073at2"/>
<name>A0A0R2LA81_9LACO</name>
<dbReference type="Proteomes" id="UP000051139">
    <property type="component" value="Unassembled WGS sequence"/>
</dbReference>
<keyword evidence="4" id="KW-1185">Reference proteome</keyword>
<dbReference type="GO" id="GO:0003677">
    <property type="term" value="F:DNA binding"/>
    <property type="evidence" value="ECO:0007669"/>
    <property type="project" value="InterPro"/>
</dbReference>
<reference evidence="2 5" key="2">
    <citation type="submission" date="2019-07" db="EMBL/GenBank/DDBJ databases">
        <title>Whole genome shotgun sequence of Lactobacillus siliginis NBRC 101315.</title>
        <authorList>
            <person name="Hosoyama A."/>
            <person name="Uohara A."/>
            <person name="Ohji S."/>
            <person name="Ichikawa N."/>
        </authorList>
    </citation>
    <scope>NUCLEOTIDE SEQUENCE [LARGE SCALE GENOMIC DNA]</scope>
    <source>
        <strain evidence="2 5">NBRC 101315</strain>
    </source>
</reference>
<comment type="caution">
    <text evidence="3">The sequence shown here is derived from an EMBL/GenBank/DDBJ whole genome shotgun (WGS) entry which is preliminary data.</text>
</comment>
<dbReference type="RefSeq" id="WP_146993642.1">
    <property type="nucleotide sequence ID" value="NZ_BJUD01000042.1"/>
</dbReference>
<dbReference type="PROSITE" id="PS50943">
    <property type="entry name" value="HTH_CROC1"/>
    <property type="match status" value="1"/>
</dbReference>
<dbReference type="EMBL" id="JQCB01000006">
    <property type="protein sequence ID" value="KRN96042.1"/>
    <property type="molecule type" value="Genomic_DNA"/>
</dbReference>
<evidence type="ECO:0000313" key="5">
    <source>
        <dbReference type="Proteomes" id="UP000321429"/>
    </source>
</evidence>
<evidence type="ECO:0000313" key="3">
    <source>
        <dbReference type="EMBL" id="KRN96042.1"/>
    </source>
</evidence>
<accession>A0A0R2LA81</accession>
<gene>
    <name evidence="3" type="ORF">IV55_GL001723</name>
    <name evidence="2" type="ORF">LSI01_15790</name>
</gene>
<feature type="domain" description="HTH cro/C1-type" evidence="1">
    <location>
        <begin position="8"/>
        <end position="67"/>
    </location>
</feature>
<reference evidence="3 4" key="1">
    <citation type="journal article" date="2015" name="Genome Announc.">
        <title>Expanding the biotechnology potential of lactobacilli through comparative genomics of 213 strains and associated genera.</title>
        <authorList>
            <person name="Sun Z."/>
            <person name="Harris H.M."/>
            <person name="McCann A."/>
            <person name="Guo C."/>
            <person name="Argimon S."/>
            <person name="Zhang W."/>
            <person name="Yang X."/>
            <person name="Jeffery I.B."/>
            <person name="Cooney J.C."/>
            <person name="Kagawa T.F."/>
            <person name="Liu W."/>
            <person name="Song Y."/>
            <person name="Salvetti E."/>
            <person name="Wrobel A."/>
            <person name="Rasinkangas P."/>
            <person name="Parkhill J."/>
            <person name="Rea M.C."/>
            <person name="O'Sullivan O."/>
            <person name="Ritari J."/>
            <person name="Douillard F.P."/>
            <person name="Paul Ross R."/>
            <person name="Yang R."/>
            <person name="Briner A.E."/>
            <person name="Felis G.E."/>
            <person name="de Vos W.M."/>
            <person name="Barrangou R."/>
            <person name="Klaenhammer T.R."/>
            <person name="Caufield P.W."/>
            <person name="Cui Y."/>
            <person name="Zhang H."/>
            <person name="O'Toole P.W."/>
        </authorList>
    </citation>
    <scope>NUCLEOTIDE SEQUENCE [LARGE SCALE GENOMIC DNA]</scope>
    <source>
        <strain evidence="3 4">DSM 22696</strain>
    </source>
</reference>
<dbReference type="Proteomes" id="UP000321429">
    <property type="component" value="Unassembled WGS sequence"/>
</dbReference>
<dbReference type="PATRIC" id="fig|348151.3.peg.1775"/>
<evidence type="ECO:0000313" key="2">
    <source>
        <dbReference type="EMBL" id="GEK29268.1"/>
    </source>
</evidence>
<evidence type="ECO:0000259" key="1">
    <source>
        <dbReference type="PROSITE" id="PS50943"/>
    </source>
</evidence>
<dbReference type="InterPro" id="IPR001387">
    <property type="entry name" value="Cro/C1-type_HTH"/>
</dbReference>
<dbReference type="AlphaFoldDB" id="A0A0R2LA81"/>
<proteinExistence type="predicted"/>
<sequence length="77" mass="9114">MTNLSELLKQARVDRKLSMASLSENIESKYHVRLSTSMITRYEQGHNIPLKNLFVLANYLEIDLNQCEQDYIRRLKK</sequence>
<protein>
    <recommendedName>
        <fullName evidence="1">HTH cro/C1-type domain-containing protein</fullName>
    </recommendedName>
</protein>
<evidence type="ECO:0000313" key="4">
    <source>
        <dbReference type="Proteomes" id="UP000051139"/>
    </source>
</evidence>
<organism evidence="3 4">
    <name type="scientific">Furfurilactobacillus siliginis</name>
    <dbReference type="NCBI Taxonomy" id="348151"/>
    <lineage>
        <taxon>Bacteria</taxon>
        <taxon>Bacillati</taxon>
        <taxon>Bacillota</taxon>
        <taxon>Bacilli</taxon>
        <taxon>Lactobacillales</taxon>
        <taxon>Lactobacillaceae</taxon>
        <taxon>Furfurilactobacillus</taxon>
    </lineage>
</organism>
<dbReference type="Pfam" id="PF01381">
    <property type="entry name" value="HTH_3"/>
    <property type="match status" value="1"/>
</dbReference>
<dbReference type="InterPro" id="IPR010982">
    <property type="entry name" value="Lambda_DNA-bd_dom_sf"/>
</dbReference>
<dbReference type="SUPFAM" id="SSF47413">
    <property type="entry name" value="lambda repressor-like DNA-binding domains"/>
    <property type="match status" value="1"/>
</dbReference>
<dbReference type="EMBL" id="BJUD01000042">
    <property type="protein sequence ID" value="GEK29268.1"/>
    <property type="molecule type" value="Genomic_DNA"/>
</dbReference>